<reference evidence="1" key="1">
    <citation type="submission" date="2014-09" db="EMBL/GenBank/DDBJ databases">
        <authorList>
            <person name="Magalhaes I.L.F."/>
            <person name="Oliveira U."/>
            <person name="Santos F.R."/>
            <person name="Vidigal T.H.D.A."/>
            <person name="Brescovit A.D."/>
            <person name="Santos A.J."/>
        </authorList>
    </citation>
    <scope>NUCLEOTIDE SEQUENCE</scope>
    <source>
        <tissue evidence="1">Shoot tissue taken approximately 20 cm above the soil surface</tissue>
    </source>
</reference>
<evidence type="ECO:0000313" key="1">
    <source>
        <dbReference type="EMBL" id="JAD18966.1"/>
    </source>
</evidence>
<reference evidence="1" key="2">
    <citation type="journal article" date="2015" name="Data Brief">
        <title>Shoot transcriptome of the giant reed, Arundo donax.</title>
        <authorList>
            <person name="Barrero R.A."/>
            <person name="Guerrero F.D."/>
            <person name="Moolhuijzen P."/>
            <person name="Goolsby J.A."/>
            <person name="Tidwell J."/>
            <person name="Bellgard S.E."/>
            <person name="Bellgard M.I."/>
        </authorList>
    </citation>
    <scope>NUCLEOTIDE SEQUENCE</scope>
    <source>
        <tissue evidence="1">Shoot tissue taken approximately 20 cm above the soil surface</tissue>
    </source>
</reference>
<protein>
    <submittedName>
        <fullName evidence="1">Uncharacterized protein</fullName>
    </submittedName>
</protein>
<dbReference type="AlphaFoldDB" id="A0A0A8XYM0"/>
<accession>A0A0A8XYM0</accession>
<proteinExistence type="predicted"/>
<name>A0A0A8XYM0_ARUDO</name>
<dbReference type="EMBL" id="GBRH01278929">
    <property type="protein sequence ID" value="JAD18966.1"/>
    <property type="molecule type" value="Transcribed_RNA"/>
</dbReference>
<organism evidence="1">
    <name type="scientific">Arundo donax</name>
    <name type="common">Giant reed</name>
    <name type="synonym">Donax arundinaceus</name>
    <dbReference type="NCBI Taxonomy" id="35708"/>
    <lineage>
        <taxon>Eukaryota</taxon>
        <taxon>Viridiplantae</taxon>
        <taxon>Streptophyta</taxon>
        <taxon>Embryophyta</taxon>
        <taxon>Tracheophyta</taxon>
        <taxon>Spermatophyta</taxon>
        <taxon>Magnoliopsida</taxon>
        <taxon>Liliopsida</taxon>
        <taxon>Poales</taxon>
        <taxon>Poaceae</taxon>
        <taxon>PACMAD clade</taxon>
        <taxon>Arundinoideae</taxon>
        <taxon>Arundineae</taxon>
        <taxon>Arundo</taxon>
    </lineage>
</organism>
<sequence length="29" mass="3437">MVSPFLGRKKKWDKLNNAPLKEEKCFSEI</sequence>